<comment type="caution">
    <text evidence="1">The sequence shown here is derived from an EMBL/GenBank/DDBJ whole genome shotgun (WGS) entry which is preliminary data.</text>
</comment>
<keyword evidence="2" id="KW-1185">Reference proteome</keyword>
<dbReference type="Proteomes" id="UP000011717">
    <property type="component" value="Unassembled WGS sequence"/>
</dbReference>
<evidence type="ECO:0000313" key="1">
    <source>
        <dbReference type="EMBL" id="EMD84576.1"/>
    </source>
</evidence>
<protein>
    <submittedName>
        <fullName evidence="1">Uncharacterized protein</fullName>
    </submittedName>
</protein>
<organism evidence="1 2">
    <name type="scientific">Pacificimonas flava</name>
    <dbReference type="NCBI Taxonomy" id="1234595"/>
    <lineage>
        <taxon>Bacteria</taxon>
        <taxon>Pseudomonadati</taxon>
        <taxon>Pseudomonadota</taxon>
        <taxon>Alphaproteobacteria</taxon>
        <taxon>Sphingomonadales</taxon>
        <taxon>Sphingosinicellaceae</taxon>
        <taxon>Pacificimonas</taxon>
    </lineage>
</organism>
<reference evidence="1 2" key="1">
    <citation type="journal article" date="2013" name="Genome Announc.">
        <title>Draft Genome Sequence of Strain JLT2015T, Belonging to the Family Sphingomonadaceae of the Alphaproteobacteria.</title>
        <authorList>
            <person name="Tang K."/>
            <person name="Liu K."/>
            <person name="Li S."/>
            <person name="Jiao N."/>
        </authorList>
    </citation>
    <scope>NUCLEOTIDE SEQUENCE [LARGE SCALE GENOMIC DNA]</scope>
    <source>
        <strain evidence="1 2">JLT2015</strain>
    </source>
</reference>
<dbReference type="AlphaFoldDB" id="M2TS00"/>
<sequence length="75" mass="8708">MDAQRNVRQIWHPAMLSVLTRHFSRFDAQLLPLSARKSHSGGRIAYEGYTTYVTLYSIKRFNCLTSRMLSAARLF</sequence>
<gene>
    <name evidence="1" type="ORF">C725_0506</name>
</gene>
<accession>M2TS00</accession>
<dbReference type="EMBL" id="AMRV01000001">
    <property type="protein sequence ID" value="EMD84576.1"/>
    <property type="molecule type" value="Genomic_DNA"/>
</dbReference>
<proteinExistence type="predicted"/>
<evidence type="ECO:0000313" key="2">
    <source>
        <dbReference type="Proteomes" id="UP000011717"/>
    </source>
</evidence>
<name>M2TS00_9SPHN</name>